<dbReference type="GO" id="GO:0005829">
    <property type="term" value="C:cytosol"/>
    <property type="evidence" value="ECO:0007669"/>
    <property type="project" value="TreeGrafter"/>
</dbReference>
<protein>
    <recommendedName>
        <fullName evidence="3">Aminotransferase class V domain-containing protein</fullName>
    </recommendedName>
</protein>
<dbReference type="GO" id="GO:0005739">
    <property type="term" value="C:mitochondrion"/>
    <property type="evidence" value="ECO:0007669"/>
    <property type="project" value="TreeGrafter"/>
</dbReference>
<gene>
    <name evidence="4" type="ORF">QVD17_06490</name>
</gene>
<dbReference type="AlphaFoldDB" id="A0AAD8LKA2"/>
<comment type="caution">
    <text evidence="4">The sequence shown here is derived from an EMBL/GenBank/DDBJ whole genome shotgun (WGS) entry which is preliminary data.</text>
</comment>
<comment type="similarity">
    <text evidence="2">Belongs to the class-V pyridoxal-phosphate-dependent aminotransferase family. NifS/IscS subfamily.</text>
</comment>
<evidence type="ECO:0000313" key="4">
    <source>
        <dbReference type="EMBL" id="KAK1440661.1"/>
    </source>
</evidence>
<proteinExistence type="inferred from homology"/>
<dbReference type="GO" id="GO:0031071">
    <property type="term" value="F:cysteine desulfurase activity"/>
    <property type="evidence" value="ECO:0007669"/>
    <property type="project" value="TreeGrafter"/>
</dbReference>
<accession>A0AAD8LKA2</accession>
<feature type="domain" description="Aminotransferase class V" evidence="3">
    <location>
        <begin position="1"/>
        <end position="118"/>
    </location>
</feature>
<keyword evidence="5" id="KW-1185">Reference proteome</keyword>
<evidence type="ECO:0000259" key="3">
    <source>
        <dbReference type="Pfam" id="PF00266"/>
    </source>
</evidence>
<dbReference type="Gene3D" id="3.40.640.10">
    <property type="entry name" value="Type I PLP-dependent aspartate aminotransferase-like (Major domain)"/>
    <property type="match status" value="1"/>
</dbReference>
<name>A0AAD8LKA2_TARER</name>
<comment type="cofactor">
    <cofactor evidence="1">
        <name>pyridoxal 5'-phosphate</name>
        <dbReference type="ChEBI" id="CHEBI:597326"/>
    </cofactor>
</comment>
<dbReference type="InterPro" id="IPR015424">
    <property type="entry name" value="PyrdxlP-dep_Trfase"/>
</dbReference>
<dbReference type="PANTHER" id="PTHR11601">
    <property type="entry name" value="CYSTEINE DESULFURYLASE FAMILY MEMBER"/>
    <property type="match status" value="1"/>
</dbReference>
<dbReference type="InterPro" id="IPR015421">
    <property type="entry name" value="PyrdxlP-dep_Trfase_major"/>
</dbReference>
<dbReference type="Pfam" id="PF00266">
    <property type="entry name" value="Aminotran_5"/>
    <property type="match status" value="1"/>
</dbReference>
<dbReference type="GO" id="GO:0016226">
    <property type="term" value="P:iron-sulfur cluster assembly"/>
    <property type="evidence" value="ECO:0007669"/>
    <property type="project" value="TreeGrafter"/>
</dbReference>
<evidence type="ECO:0000256" key="2">
    <source>
        <dbReference type="ARBA" id="ARBA00006490"/>
    </source>
</evidence>
<dbReference type="InterPro" id="IPR000192">
    <property type="entry name" value="Aminotrans_V_dom"/>
</dbReference>
<evidence type="ECO:0000313" key="5">
    <source>
        <dbReference type="Proteomes" id="UP001229421"/>
    </source>
</evidence>
<organism evidence="4 5">
    <name type="scientific">Tagetes erecta</name>
    <name type="common">African marigold</name>
    <dbReference type="NCBI Taxonomy" id="13708"/>
    <lineage>
        <taxon>Eukaryota</taxon>
        <taxon>Viridiplantae</taxon>
        <taxon>Streptophyta</taxon>
        <taxon>Embryophyta</taxon>
        <taxon>Tracheophyta</taxon>
        <taxon>Spermatophyta</taxon>
        <taxon>Magnoliopsida</taxon>
        <taxon>eudicotyledons</taxon>
        <taxon>Gunneridae</taxon>
        <taxon>Pentapetalae</taxon>
        <taxon>asterids</taxon>
        <taxon>campanulids</taxon>
        <taxon>Asterales</taxon>
        <taxon>Asteraceae</taxon>
        <taxon>Asteroideae</taxon>
        <taxon>Heliantheae alliance</taxon>
        <taxon>Tageteae</taxon>
        <taxon>Tagetes</taxon>
    </lineage>
</organism>
<dbReference type="Proteomes" id="UP001229421">
    <property type="component" value="Unassembled WGS sequence"/>
</dbReference>
<evidence type="ECO:0000256" key="1">
    <source>
        <dbReference type="ARBA" id="ARBA00001933"/>
    </source>
</evidence>
<reference evidence="4" key="1">
    <citation type="journal article" date="2023" name="bioRxiv">
        <title>Improved chromosome-level genome assembly for marigold (Tagetes erecta).</title>
        <authorList>
            <person name="Jiang F."/>
            <person name="Yuan L."/>
            <person name="Wang S."/>
            <person name="Wang H."/>
            <person name="Xu D."/>
            <person name="Wang A."/>
            <person name="Fan W."/>
        </authorList>
    </citation>
    <scope>NUCLEOTIDE SEQUENCE</scope>
    <source>
        <strain evidence="4">WSJ</strain>
        <tissue evidence="4">Leaf</tissue>
    </source>
</reference>
<sequence>MFTSGATECNNISVKGVMQFYKKKHMITTQTEHKCVLDSCRCLQQQGFDVTYLPVKTDGLINVNELRSAVRHDTGLVSVKAVNNEIGVIQPMEKIGEICKEFNIPFHTDAAQATSTNKSKCDGWTFYKVLVGYKTAPYSLKEFKFSSNCCNSVLKLPEAAVPTLAP</sequence>
<dbReference type="SUPFAM" id="SSF53383">
    <property type="entry name" value="PLP-dependent transferases"/>
    <property type="match status" value="1"/>
</dbReference>
<dbReference type="PANTHER" id="PTHR11601:SF34">
    <property type="entry name" value="CYSTEINE DESULFURASE"/>
    <property type="match status" value="1"/>
</dbReference>
<dbReference type="EMBL" id="JAUHHV010000001">
    <property type="protein sequence ID" value="KAK1440661.1"/>
    <property type="molecule type" value="Genomic_DNA"/>
</dbReference>